<evidence type="ECO:0000313" key="2">
    <source>
        <dbReference type="Proteomes" id="UP000314294"/>
    </source>
</evidence>
<protein>
    <submittedName>
        <fullName evidence="1">Uncharacterized protein</fullName>
    </submittedName>
</protein>
<reference evidence="1 2" key="1">
    <citation type="submission" date="2019-03" db="EMBL/GenBank/DDBJ databases">
        <title>First draft genome of Liparis tanakae, snailfish: a comprehensive survey of snailfish specific genes.</title>
        <authorList>
            <person name="Kim W."/>
            <person name="Song I."/>
            <person name="Jeong J.-H."/>
            <person name="Kim D."/>
            <person name="Kim S."/>
            <person name="Ryu S."/>
            <person name="Song J.Y."/>
            <person name="Lee S.K."/>
        </authorList>
    </citation>
    <scope>NUCLEOTIDE SEQUENCE [LARGE SCALE GENOMIC DNA]</scope>
    <source>
        <tissue evidence="1">Muscle</tissue>
    </source>
</reference>
<evidence type="ECO:0000313" key="1">
    <source>
        <dbReference type="EMBL" id="TNN43287.1"/>
    </source>
</evidence>
<dbReference type="EMBL" id="SRLO01000977">
    <property type="protein sequence ID" value="TNN43287.1"/>
    <property type="molecule type" value="Genomic_DNA"/>
</dbReference>
<accession>A0A4Z2FPY2</accession>
<name>A0A4Z2FPY2_9TELE</name>
<keyword evidence="2" id="KW-1185">Reference proteome</keyword>
<proteinExistence type="predicted"/>
<sequence>MVVSMVTPESATSSPTFRGSFHRRRTWSLVSPVCHSEFLRCSPGPDLDFTACWMPGSATALKGVACHYPSLHPSIHPSIPPSLSRALTDLIWVGGVGAAVTGVSHSISVPVHLVSVLDKLAIV</sequence>
<gene>
    <name evidence="1" type="ORF">EYF80_046507</name>
</gene>
<dbReference type="AlphaFoldDB" id="A0A4Z2FPY2"/>
<comment type="caution">
    <text evidence="1">The sequence shown here is derived from an EMBL/GenBank/DDBJ whole genome shotgun (WGS) entry which is preliminary data.</text>
</comment>
<organism evidence="1 2">
    <name type="scientific">Liparis tanakae</name>
    <name type="common">Tanaka's snailfish</name>
    <dbReference type="NCBI Taxonomy" id="230148"/>
    <lineage>
        <taxon>Eukaryota</taxon>
        <taxon>Metazoa</taxon>
        <taxon>Chordata</taxon>
        <taxon>Craniata</taxon>
        <taxon>Vertebrata</taxon>
        <taxon>Euteleostomi</taxon>
        <taxon>Actinopterygii</taxon>
        <taxon>Neopterygii</taxon>
        <taxon>Teleostei</taxon>
        <taxon>Neoteleostei</taxon>
        <taxon>Acanthomorphata</taxon>
        <taxon>Eupercaria</taxon>
        <taxon>Perciformes</taxon>
        <taxon>Cottioidei</taxon>
        <taxon>Cottales</taxon>
        <taxon>Liparidae</taxon>
        <taxon>Liparis</taxon>
    </lineage>
</organism>
<dbReference type="Proteomes" id="UP000314294">
    <property type="component" value="Unassembled WGS sequence"/>
</dbReference>